<dbReference type="SUPFAM" id="SSF55729">
    <property type="entry name" value="Acyl-CoA N-acyltransferases (Nat)"/>
    <property type="match status" value="1"/>
</dbReference>
<proteinExistence type="predicted"/>
<feature type="domain" description="N-acetyltransferase" evidence="1">
    <location>
        <begin position="12"/>
        <end position="155"/>
    </location>
</feature>
<dbReference type="PANTHER" id="PTHR43792:SF16">
    <property type="entry name" value="N-ACETYLTRANSFERASE DOMAIN-CONTAINING PROTEIN"/>
    <property type="match status" value="1"/>
</dbReference>
<organism evidence="2 3">
    <name type="scientific">Asaia krungthepensis NRIC 0535</name>
    <dbReference type="NCBI Taxonomy" id="1307925"/>
    <lineage>
        <taxon>Bacteria</taxon>
        <taxon>Pseudomonadati</taxon>
        <taxon>Pseudomonadota</taxon>
        <taxon>Alphaproteobacteria</taxon>
        <taxon>Acetobacterales</taxon>
        <taxon>Acetobacteraceae</taxon>
        <taxon>Asaia</taxon>
    </lineage>
</organism>
<evidence type="ECO:0000259" key="1">
    <source>
        <dbReference type="Pfam" id="PF13302"/>
    </source>
</evidence>
<dbReference type="RefSeq" id="WP_264816914.1">
    <property type="nucleotide sequence ID" value="NZ_BAPV01000057.1"/>
</dbReference>
<dbReference type="PANTHER" id="PTHR43792">
    <property type="entry name" value="GNAT FAMILY, PUTATIVE (AFU_ORTHOLOGUE AFUA_3G00765)-RELATED-RELATED"/>
    <property type="match status" value="1"/>
</dbReference>
<name>A0ABQ0Q5H8_9PROT</name>
<dbReference type="Gene3D" id="3.40.630.30">
    <property type="match status" value="1"/>
</dbReference>
<reference evidence="2" key="1">
    <citation type="submission" date="2013-04" db="EMBL/GenBank/DDBJ databases">
        <title>The genome sequencing project of 58 acetic acid bacteria.</title>
        <authorList>
            <person name="Okamoto-Kainuma A."/>
            <person name="Ishikawa M."/>
            <person name="Umino S."/>
            <person name="Koizumi Y."/>
            <person name="Shiwa Y."/>
            <person name="Yoshikawa H."/>
            <person name="Matsutani M."/>
            <person name="Matsushita K."/>
        </authorList>
    </citation>
    <scope>NUCLEOTIDE SEQUENCE</scope>
    <source>
        <strain evidence="2">NRIC 0535</strain>
    </source>
</reference>
<evidence type="ECO:0000313" key="3">
    <source>
        <dbReference type="Proteomes" id="UP001062776"/>
    </source>
</evidence>
<sequence length="177" mass="20314">MAMLREFDTDNLSFRLPARRDFNDLAAMRADPVVARYTSLHPASEADSWDRLMRYRGYWEILDFGYWFVREKASGRFVGTMGFGETRRGIEPSLDGFPEAGWVLASWCHGRGYGTEGVPAILHWLDTYTPHKATRCIIDPENTASMRLAARNGFEPLGRALYQGTEIVIFERRRLCP</sequence>
<accession>A0ABQ0Q5H8</accession>
<dbReference type="EMBL" id="BAPV01000057">
    <property type="protein sequence ID" value="GBQ92422.1"/>
    <property type="molecule type" value="Genomic_DNA"/>
</dbReference>
<protein>
    <submittedName>
        <fullName evidence="2">N-acetyltransferase GCN5</fullName>
    </submittedName>
</protein>
<dbReference type="InterPro" id="IPR016181">
    <property type="entry name" value="Acyl_CoA_acyltransferase"/>
</dbReference>
<keyword evidence="3" id="KW-1185">Reference proteome</keyword>
<comment type="caution">
    <text evidence="2">The sequence shown here is derived from an EMBL/GenBank/DDBJ whole genome shotgun (WGS) entry which is preliminary data.</text>
</comment>
<dbReference type="InterPro" id="IPR000182">
    <property type="entry name" value="GNAT_dom"/>
</dbReference>
<dbReference type="Proteomes" id="UP001062776">
    <property type="component" value="Unassembled WGS sequence"/>
</dbReference>
<gene>
    <name evidence="2" type="ORF">AA0535_2546</name>
</gene>
<dbReference type="Pfam" id="PF13302">
    <property type="entry name" value="Acetyltransf_3"/>
    <property type="match status" value="1"/>
</dbReference>
<evidence type="ECO:0000313" key="2">
    <source>
        <dbReference type="EMBL" id="GBQ92422.1"/>
    </source>
</evidence>
<dbReference type="InterPro" id="IPR051531">
    <property type="entry name" value="N-acetyltransferase"/>
</dbReference>